<name>A0A0D2IVR5_9CHLO</name>
<dbReference type="OrthoDB" id="270584at2759"/>
<dbReference type="Proteomes" id="UP000054498">
    <property type="component" value="Unassembled WGS sequence"/>
</dbReference>
<accession>A0A0D2IVR5</accession>
<reference evidence="1 2" key="1">
    <citation type="journal article" date="2013" name="BMC Genomics">
        <title>Reconstruction of the lipid metabolism for the microalga Monoraphidium neglectum from its genome sequence reveals characteristics suitable for biofuel production.</title>
        <authorList>
            <person name="Bogen C."/>
            <person name="Al-Dilaimi A."/>
            <person name="Albersmeier A."/>
            <person name="Wichmann J."/>
            <person name="Grundmann M."/>
            <person name="Rupp O."/>
            <person name="Lauersen K.J."/>
            <person name="Blifernez-Klassen O."/>
            <person name="Kalinowski J."/>
            <person name="Goesmann A."/>
            <person name="Mussgnug J.H."/>
            <person name="Kruse O."/>
        </authorList>
    </citation>
    <scope>NUCLEOTIDE SEQUENCE [LARGE SCALE GENOMIC DNA]</scope>
    <source>
        <strain evidence="1 2">SAG 48.87</strain>
    </source>
</reference>
<sequence length="72" mass="7447">MVASHDKQQQHNDDAAIFAAAAAGAAPPVWNQQDAWAAALFDNARQFGVQLVCAGGSGAIAKTMVAPLERAK</sequence>
<dbReference type="RefSeq" id="XP_013891042.1">
    <property type="nucleotide sequence ID" value="XM_014035588.1"/>
</dbReference>
<dbReference type="AlphaFoldDB" id="A0A0D2IVR5"/>
<proteinExistence type="predicted"/>
<keyword evidence="2" id="KW-1185">Reference proteome</keyword>
<dbReference type="EMBL" id="KK106034">
    <property type="protein sequence ID" value="KIY92022.1"/>
    <property type="molecule type" value="Genomic_DNA"/>
</dbReference>
<protein>
    <submittedName>
        <fullName evidence="1">Uncharacterized protein</fullName>
    </submittedName>
</protein>
<dbReference type="KEGG" id="mng:MNEG_15940"/>
<feature type="non-terminal residue" evidence="1">
    <location>
        <position position="72"/>
    </location>
</feature>
<evidence type="ECO:0000313" key="2">
    <source>
        <dbReference type="Proteomes" id="UP000054498"/>
    </source>
</evidence>
<dbReference type="GeneID" id="25733651"/>
<organism evidence="1 2">
    <name type="scientific">Monoraphidium neglectum</name>
    <dbReference type="NCBI Taxonomy" id="145388"/>
    <lineage>
        <taxon>Eukaryota</taxon>
        <taxon>Viridiplantae</taxon>
        <taxon>Chlorophyta</taxon>
        <taxon>core chlorophytes</taxon>
        <taxon>Chlorophyceae</taxon>
        <taxon>CS clade</taxon>
        <taxon>Sphaeropleales</taxon>
        <taxon>Selenastraceae</taxon>
        <taxon>Monoraphidium</taxon>
    </lineage>
</organism>
<evidence type="ECO:0000313" key="1">
    <source>
        <dbReference type="EMBL" id="KIY92022.1"/>
    </source>
</evidence>
<gene>
    <name evidence="1" type="ORF">MNEG_15940</name>
</gene>